<feature type="compositionally biased region" description="Basic and acidic residues" evidence="2">
    <location>
        <begin position="116"/>
        <end position="127"/>
    </location>
</feature>
<keyword evidence="1" id="KW-0175">Coiled coil</keyword>
<accession>A0A242MHB6</accession>
<dbReference type="Gene3D" id="1.10.287.1490">
    <property type="match status" value="1"/>
</dbReference>
<evidence type="ECO:0000256" key="2">
    <source>
        <dbReference type="SAM" id="MobiDB-lite"/>
    </source>
</evidence>
<organism evidence="3 6">
    <name type="scientific">Caballeronia sordidicola</name>
    <name type="common">Burkholderia sordidicola</name>
    <dbReference type="NCBI Taxonomy" id="196367"/>
    <lineage>
        <taxon>Bacteria</taxon>
        <taxon>Pseudomonadati</taxon>
        <taxon>Pseudomonadota</taxon>
        <taxon>Betaproteobacteria</taxon>
        <taxon>Burkholderiales</taxon>
        <taxon>Burkholderiaceae</taxon>
        <taxon>Caballeronia</taxon>
    </lineage>
</organism>
<dbReference type="AlphaFoldDB" id="A0A242MHB6"/>
<reference evidence="4 5" key="1">
    <citation type="submission" date="2017-03" db="EMBL/GenBank/DDBJ databases">
        <title>Genome analysis of strain PAMC 26510.</title>
        <authorList>
            <person name="Oh H.-M."/>
            <person name="Yang J.-A."/>
        </authorList>
    </citation>
    <scope>NUCLEOTIDE SEQUENCE [LARGE SCALE GENOMIC DNA]</scope>
    <source>
        <strain evidence="4 5">PAMC 26510</strain>
    </source>
</reference>
<evidence type="ECO:0000313" key="6">
    <source>
        <dbReference type="Proteomes" id="UP000195221"/>
    </source>
</evidence>
<evidence type="ECO:0000313" key="5">
    <source>
        <dbReference type="Proteomes" id="UP000194546"/>
    </source>
</evidence>
<feature type="coiled-coil region" evidence="1">
    <location>
        <begin position="19"/>
        <end position="81"/>
    </location>
</feature>
<dbReference type="Proteomes" id="UP000194546">
    <property type="component" value="Unassembled WGS sequence"/>
</dbReference>
<name>A0A242MHB6_CABSO</name>
<sequence length="127" mass="14047">MLNELESLSQNIGRLIKISERHHQAHDALSQQLDQLRSEFALAQQELANVREERDALVAERDSLSAKIDDAQVRLNAILEKLPRAKNAPEPDNQLALLPPDASSEPDTAEAANGALHEESHHHGEKA</sequence>
<proteinExistence type="predicted"/>
<reference evidence="3 6" key="2">
    <citation type="submission" date="2017-03" db="EMBL/GenBank/DDBJ databases">
        <title>Genome analysis of strain PAMC 26577.</title>
        <authorList>
            <person name="Oh H.-M."/>
            <person name="Yang J.-A."/>
        </authorList>
    </citation>
    <scope>NUCLEOTIDE SEQUENCE [LARGE SCALE GENOMIC DNA]</scope>
    <source>
        <strain evidence="3 6">PAMC 26577</strain>
    </source>
</reference>
<gene>
    <name evidence="4" type="ORF">PAMC26510_16730</name>
    <name evidence="3" type="ORF">PAMC26577_27855</name>
</gene>
<dbReference type="EMBL" id="NBTY01000087">
    <property type="protein sequence ID" value="OTP74350.1"/>
    <property type="molecule type" value="Genomic_DNA"/>
</dbReference>
<protein>
    <submittedName>
        <fullName evidence="3">Chromosome segregation ATPase</fullName>
    </submittedName>
</protein>
<dbReference type="Proteomes" id="UP000195221">
    <property type="component" value="Unassembled WGS sequence"/>
</dbReference>
<feature type="region of interest" description="Disordered" evidence="2">
    <location>
        <begin position="83"/>
        <end position="127"/>
    </location>
</feature>
<dbReference type="RefSeq" id="WP_061998769.1">
    <property type="nucleotide sequence ID" value="NZ_MSRG01000028.1"/>
</dbReference>
<evidence type="ECO:0000256" key="1">
    <source>
        <dbReference type="SAM" id="Coils"/>
    </source>
</evidence>
<dbReference type="EMBL" id="NBTZ01000111">
    <property type="protein sequence ID" value="OTP70130.1"/>
    <property type="molecule type" value="Genomic_DNA"/>
</dbReference>
<evidence type="ECO:0000313" key="4">
    <source>
        <dbReference type="EMBL" id="OTP74350.1"/>
    </source>
</evidence>
<comment type="caution">
    <text evidence="3">The sequence shown here is derived from an EMBL/GenBank/DDBJ whole genome shotgun (WGS) entry which is preliminary data.</text>
</comment>
<evidence type="ECO:0000313" key="3">
    <source>
        <dbReference type="EMBL" id="OTP70130.1"/>
    </source>
</evidence>